<dbReference type="EMBL" id="BPLR01015259">
    <property type="protein sequence ID" value="GIY74776.1"/>
    <property type="molecule type" value="Genomic_DNA"/>
</dbReference>
<evidence type="ECO:0000313" key="2">
    <source>
        <dbReference type="Proteomes" id="UP001054945"/>
    </source>
</evidence>
<reference evidence="1 2" key="1">
    <citation type="submission" date="2021-06" db="EMBL/GenBank/DDBJ databases">
        <title>Caerostris extrusa draft genome.</title>
        <authorList>
            <person name="Kono N."/>
            <person name="Arakawa K."/>
        </authorList>
    </citation>
    <scope>NUCLEOTIDE SEQUENCE [LARGE SCALE GENOMIC DNA]</scope>
</reference>
<proteinExistence type="predicted"/>
<keyword evidence="2" id="KW-1185">Reference proteome</keyword>
<comment type="caution">
    <text evidence="1">The sequence shown here is derived from an EMBL/GenBank/DDBJ whole genome shotgun (WGS) entry which is preliminary data.</text>
</comment>
<protein>
    <submittedName>
        <fullName evidence="1">Uncharacterized protein</fullName>
    </submittedName>
</protein>
<gene>
    <name evidence="1" type="ORF">CEXT_300221</name>
</gene>
<organism evidence="1 2">
    <name type="scientific">Caerostris extrusa</name>
    <name type="common">Bark spider</name>
    <name type="synonym">Caerostris bankana</name>
    <dbReference type="NCBI Taxonomy" id="172846"/>
    <lineage>
        <taxon>Eukaryota</taxon>
        <taxon>Metazoa</taxon>
        <taxon>Ecdysozoa</taxon>
        <taxon>Arthropoda</taxon>
        <taxon>Chelicerata</taxon>
        <taxon>Arachnida</taxon>
        <taxon>Araneae</taxon>
        <taxon>Araneomorphae</taxon>
        <taxon>Entelegynae</taxon>
        <taxon>Araneoidea</taxon>
        <taxon>Araneidae</taxon>
        <taxon>Caerostris</taxon>
    </lineage>
</organism>
<evidence type="ECO:0000313" key="1">
    <source>
        <dbReference type="EMBL" id="GIY74776.1"/>
    </source>
</evidence>
<accession>A0AAV4VYC8</accession>
<sequence>MDENSRSASDHLAQEFLENQCIHWIGGPTKSADLKQELKELRTPVICRQSRDNNVSKLLPEVPVCLVLE</sequence>
<dbReference type="AlphaFoldDB" id="A0AAV4VYC8"/>
<name>A0AAV4VYC8_CAEEX</name>
<dbReference type="Proteomes" id="UP001054945">
    <property type="component" value="Unassembled WGS sequence"/>
</dbReference>